<dbReference type="GO" id="GO:0043565">
    <property type="term" value="F:sequence-specific DNA binding"/>
    <property type="evidence" value="ECO:0007669"/>
    <property type="project" value="TreeGrafter"/>
</dbReference>
<evidence type="ECO:0000256" key="2">
    <source>
        <dbReference type="ARBA" id="ARBA00023015"/>
    </source>
</evidence>
<accession>A0A5C8NYJ4</accession>
<reference evidence="6 7" key="1">
    <citation type="submission" date="2019-06" db="EMBL/GenBank/DDBJ databases">
        <title>Quisquiliibacterium sp. nov., isolated from a maize field.</title>
        <authorList>
            <person name="Lin S.-Y."/>
            <person name="Tsai C.-F."/>
            <person name="Young C.-C."/>
        </authorList>
    </citation>
    <scope>NUCLEOTIDE SEQUENCE [LARGE SCALE GENOMIC DNA]</scope>
    <source>
        <strain evidence="6 7">CC-CFT501</strain>
    </source>
</reference>
<dbReference type="AlphaFoldDB" id="A0A5C8NYJ4"/>
<dbReference type="PANTHER" id="PTHR30537">
    <property type="entry name" value="HTH-TYPE TRANSCRIPTIONAL REGULATOR"/>
    <property type="match status" value="1"/>
</dbReference>
<keyword evidence="7" id="KW-1185">Reference proteome</keyword>
<organism evidence="6 7">
    <name type="scientific">Zeimonas arvi</name>
    <dbReference type="NCBI Taxonomy" id="2498847"/>
    <lineage>
        <taxon>Bacteria</taxon>
        <taxon>Pseudomonadati</taxon>
        <taxon>Pseudomonadota</taxon>
        <taxon>Betaproteobacteria</taxon>
        <taxon>Burkholderiales</taxon>
        <taxon>Burkholderiaceae</taxon>
        <taxon>Zeimonas</taxon>
    </lineage>
</organism>
<dbReference type="Proteomes" id="UP000321548">
    <property type="component" value="Unassembled WGS sequence"/>
</dbReference>
<dbReference type="InterPro" id="IPR000847">
    <property type="entry name" value="LysR_HTH_N"/>
</dbReference>
<evidence type="ECO:0000313" key="7">
    <source>
        <dbReference type="Proteomes" id="UP000321548"/>
    </source>
</evidence>
<dbReference type="OrthoDB" id="9076738at2"/>
<protein>
    <submittedName>
        <fullName evidence="6">LysR family transcriptional regulator</fullName>
    </submittedName>
</protein>
<dbReference type="InterPro" id="IPR058163">
    <property type="entry name" value="LysR-type_TF_proteobact-type"/>
</dbReference>
<dbReference type="InterPro" id="IPR005119">
    <property type="entry name" value="LysR_subst-bd"/>
</dbReference>
<evidence type="ECO:0000256" key="3">
    <source>
        <dbReference type="ARBA" id="ARBA00023125"/>
    </source>
</evidence>
<feature type="domain" description="HTH lysR-type" evidence="5">
    <location>
        <begin position="7"/>
        <end position="59"/>
    </location>
</feature>
<dbReference type="Gene3D" id="1.10.10.10">
    <property type="entry name" value="Winged helix-like DNA-binding domain superfamily/Winged helix DNA-binding domain"/>
    <property type="match status" value="1"/>
</dbReference>
<sequence length="308" mass="33447">MDRFLTLTVFAKVVERGSFAGAADDLDLSPASVSGHVKALEARLKTRLLNRTTRRVAPTDEGAAYYAHCKQILQHLDEADGMLAAQRESPRGTLRVLMPPLLGTLIVIPAMPAFLQRYPDMRVEITLAVHTPDLVGEGLDLAICVTPKPDPGVVFRPLGLAAIRTLASPDYLARRGVPATPDDLAGHDLVGVRVSPGHLFSTWRFQQDGKPITRDFECRLVADSGDAQRAAAKAGGGICQGAHYAVQDMIESGDLVPVLDDWSWTGPPIGAMHLPNRFLSPKVQVFTDCVRELLEGRVTPYRVDWDGG</sequence>
<proteinExistence type="inferred from homology"/>
<dbReference type="GO" id="GO:0006351">
    <property type="term" value="P:DNA-templated transcription"/>
    <property type="evidence" value="ECO:0007669"/>
    <property type="project" value="TreeGrafter"/>
</dbReference>
<comment type="similarity">
    <text evidence="1">Belongs to the LysR transcriptional regulatory family.</text>
</comment>
<dbReference type="SUPFAM" id="SSF53850">
    <property type="entry name" value="Periplasmic binding protein-like II"/>
    <property type="match status" value="1"/>
</dbReference>
<dbReference type="FunFam" id="1.10.10.10:FF:000001">
    <property type="entry name" value="LysR family transcriptional regulator"/>
    <property type="match status" value="1"/>
</dbReference>
<keyword evidence="3" id="KW-0238">DNA-binding</keyword>
<dbReference type="Pfam" id="PF03466">
    <property type="entry name" value="LysR_substrate"/>
    <property type="match status" value="1"/>
</dbReference>
<comment type="caution">
    <text evidence="6">The sequence shown here is derived from an EMBL/GenBank/DDBJ whole genome shotgun (WGS) entry which is preliminary data.</text>
</comment>
<evidence type="ECO:0000256" key="1">
    <source>
        <dbReference type="ARBA" id="ARBA00009437"/>
    </source>
</evidence>
<dbReference type="InterPro" id="IPR036390">
    <property type="entry name" value="WH_DNA-bd_sf"/>
</dbReference>
<dbReference type="PANTHER" id="PTHR30537:SF5">
    <property type="entry name" value="HTH-TYPE TRANSCRIPTIONAL ACTIVATOR TTDR-RELATED"/>
    <property type="match status" value="1"/>
</dbReference>
<evidence type="ECO:0000259" key="5">
    <source>
        <dbReference type="PROSITE" id="PS50931"/>
    </source>
</evidence>
<gene>
    <name evidence="6" type="ORF">FHP08_08345</name>
</gene>
<dbReference type="InterPro" id="IPR036388">
    <property type="entry name" value="WH-like_DNA-bd_sf"/>
</dbReference>
<dbReference type="CDD" id="cd08422">
    <property type="entry name" value="PBP2_CrgA_like"/>
    <property type="match status" value="1"/>
</dbReference>
<dbReference type="Pfam" id="PF00126">
    <property type="entry name" value="HTH_1"/>
    <property type="match status" value="1"/>
</dbReference>
<evidence type="ECO:0000256" key="4">
    <source>
        <dbReference type="ARBA" id="ARBA00023163"/>
    </source>
</evidence>
<dbReference type="GO" id="GO:0003700">
    <property type="term" value="F:DNA-binding transcription factor activity"/>
    <property type="evidence" value="ECO:0007669"/>
    <property type="project" value="InterPro"/>
</dbReference>
<dbReference type="EMBL" id="VDUY01000003">
    <property type="protein sequence ID" value="TXL66075.1"/>
    <property type="molecule type" value="Genomic_DNA"/>
</dbReference>
<evidence type="ECO:0000313" key="6">
    <source>
        <dbReference type="EMBL" id="TXL66075.1"/>
    </source>
</evidence>
<keyword evidence="4" id="KW-0804">Transcription</keyword>
<dbReference type="SUPFAM" id="SSF46785">
    <property type="entry name" value="Winged helix' DNA-binding domain"/>
    <property type="match status" value="1"/>
</dbReference>
<dbReference type="Gene3D" id="3.40.190.290">
    <property type="match status" value="1"/>
</dbReference>
<dbReference type="PROSITE" id="PS50931">
    <property type="entry name" value="HTH_LYSR"/>
    <property type="match status" value="1"/>
</dbReference>
<dbReference type="RefSeq" id="WP_147703989.1">
    <property type="nucleotide sequence ID" value="NZ_VDUY01000003.1"/>
</dbReference>
<keyword evidence="2" id="KW-0805">Transcription regulation</keyword>
<name>A0A5C8NYJ4_9BURK</name>